<keyword evidence="2" id="KW-0175">Coiled coil</keyword>
<dbReference type="GO" id="GO:0005737">
    <property type="term" value="C:cytoplasm"/>
    <property type="evidence" value="ECO:0007669"/>
    <property type="project" value="TreeGrafter"/>
</dbReference>
<organism evidence="4 5">
    <name type="scientific">Trichuris muris</name>
    <name type="common">Mouse whipworm</name>
    <dbReference type="NCBI Taxonomy" id="70415"/>
    <lineage>
        <taxon>Eukaryota</taxon>
        <taxon>Metazoa</taxon>
        <taxon>Ecdysozoa</taxon>
        <taxon>Nematoda</taxon>
        <taxon>Enoplea</taxon>
        <taxon>Dorylaimia</taxon>
        <taxon>Trichinellida</taxon>
        <taxon>Trichuridae</taxon>
        <taxon>Trichuris</taxon>
    </lineage>
</organism>
<accession>A0A5S6R1Y9</accession>
<name>A0A5S6R1Y9_TRIMR</name>
<evidence type="ECO:0000313" key="4">
    <source>
        <dbReference type="Proteomes" id="UP000046395"/>
    </source>
</evidence>
<protein>
    <submittedName>
        <fullName evidence="5">Tumor protein D52 family protein</fullName>
    </submittedName>
</protein>
<dbReference type="PANTHER" id="PTHR19307">
    <property type="entry name" value="TUMOR PROTEIN D52"/>
    <property type="match status" value="1"/>
</dbReference>
<evidence type="ECO:0000256" key="3">
    <source>
        <dbReference type="SAM" id="MobiDB-lite"/>
    </source>
</evidence>
<feature type="region of interest" description="Disordered" evidence="3">
    <location>
        <begin position="132"/>
        <end position="157"/>
    </location>
</feature>
<reference evidence="5" key="1">
    <citation type="submission" date="2019-12" db="UniProtKB">
        <authorList>
            <consortium name="WormBaseParasite"/>
        </authorList>
    </citation>
    <scope>IDENTIFICATION</scope>
</reference>
<feature type="region of interest" description="Disordered" evidence="3">
    <location>
        <begin position="1"/>
        <end position="29"/>
    </location>
</feature>
<comment type="similarity">
    <text evidence="1">Belongs to the TPD52 family.</text>
</comment>
<sequence>MSTGKAGDTSPGAELSEAEKEQLREELRKTEEEINTLRQVIAARMKHAADLKQKLGIGAWQEIQQDVSEGIRFVKESEAYHATNDLIQQATDALTTVGSKVSNKFGQLRSTSAFKSFEEKVGSAYSTVKEKIGGAAGNNEGQNNAQPQSPTAEGKQP</sequence>
<dbReference type="Pfam" id="PF04201">
    <property type="entry name" value="TPD52"/>
    <property type="match status" value="1"/>
</dbReference>
<dbReference type="AlphaFoldDB" id="A0A5S6R1Y9"/>
<keyword evidence="4" id="KW-1185">Reference proteome</keyword>
<feature type="compositionally biased region" description="Basic and acidic residues" evidence="3">
    <location>
        <begin position="17"/>
        <end position="29"/>
    </location>
</feature>
<dbReference type="Proteomes" id="UP000046395">
    <property type="component" value="Unassembled WGS sequence"/>
</dbReference>
<dbReference type="STRING" id="70415.A0A5S6R1Y9"/>
<dbReference type="InterPro" id="IPR007327">
    <property type="entry name" value="TPD52"/>
</dbReference>
<feature type="compositionally biased region" description="Low complexity" evidence="3">
    <location>
        <begin position="137"/>
        <end position="148"/>
    </location>
</feature>
<evidence type="ECO:0000256" key="1">
    <source>
        <dbReference type="ARBA" id="ARBA00005702"/>
    </source>
</evidence>
<evidence type="ECO:0000313" key="5">
    <source>
        <dbReference type="WBParaSite" id="TMUE_3000013666.1"/>
    </source>
</evidence>
<evidence type="ECO:0000256" key="2">
    <source>
        <dbReference type="ARBA" id="ARBA00023054"/>
    </source>
</evidence>
<proteinExistence type="inferred from homology"/>
<dbReference type="PANTHER" id="PTHR19307:SF14">
    <property type="entry name" value="TUMOR PROTEIN D52"/>
    <property type="match status" value="1"/>
</dbReference>
<dbReference type="WBParaSite" id="TMUE_3000013666.1">
    <property type="protein sequence ID" value="TMUE_3000013666.1"/>
    <property type="gene ID" value="WBGene00291141"/>
</dbReference>